<gene>
    <name evidence="4" type="ORF">LS73_006880</name>
    <name evidence="3" type="ORF">NCTC12714_01788</name>
</gene>
<dbReference type="OrthoDB" id="9798690at2"/>
<feature type="transmembrane region" description="Helical" evidence="1">
    <location>
        <begin position="80"/>
        <end position="100"/>
    </location>
</feature>
<sequence length="271" mass="30006">MTIQDYALIISAAFTGALAHCAGMCGGIVITLNMKEIDSKLKQILANLLYFIGRACGYVCVGIIFTLIGVNLSLNSTASGIIFITLGILLAISATIFTFFPKGFRAITKGNRKHKSANSNTKNETTDFIKYTDESSKDNKGYFAKAKTLFAMAYKTSFSIVLKSDSFIKFFVIGILNGFLPCGLVYMFALQAAKTMNVLDSIIVMLLFSLGTFLPLFLVGMLSVRLLNSTRRKIFLWLCFAIMIYFSAQSIYTGYVQLSGNKDNMHHHHHH</sequence>
<evidence type="ECO:0000259" key="2">
    <source>
        <dbReference type="Pfam" id="PF13386"/>
    </source>
</evidence>
<dbReference type="PANTHER" id="PTHR42208">
    <property type="entry name" value="HEAVY METAL TRANSPORTER-RELATED"/>
    <property type="match status" value="1"/>
</dbReference>
<feature type="transmembrane region" description="Helical" evidence="1">
    <location>
        <begin position="167"/>
        <end position="189"/>
    </location>
</feature>
<evidence type="ECO:0000313" key="4">
    <source>
        <dbReference type="EMBL" id="TLD99789.1"/>
    </source>
</evidence>
<dbReference type="EMBL" id="JRPD02000015">
    <property type="protein sequence ID" value="TLD99789.1"/>
    <property type="molecule type" value="Genomic_DNA"/>
</dbReference>
<dbReference type="RefSeq" id="WP_052089801.1">
    <property type="nucleotide sequence ID" value="NZ_FZML01000009.1"/>
</dbReference>
<feature type="transmembrane region" description="Helical" evidence="1">
    <location>
        <begin position="201"/>
        <end position="222"/>
    </location>
</feature>
<accession>A0A377PWN0</accession>
<keyword evidence="1" id="KW-1133">Transmembrane helix</keyword>
<dbReference type="Gene3D" id="1.20.1250.20">
    <property type="entry name" value="MFS general substrate transporter like domains"/>
    <property type="match status" value="1"/>
</dbReference>
<dbReference type="Pfam" id="PF13386">
    <property type="entry name" value="DsbD_2"/>
    <property type="match status" value="2"/>
</dbReference>
<evidence type="ECO:0000313" key="5">
    <source>
        <dbReference type="Proteomes" id="UP000029922"/>
    </source>
</evidence>
<keyword evidence="1" id="KW-0472">Membrane</keyword>
<keyword evidence="1" id="KW-0812">Transmembrane</keyword>
<feature type="transmembrane region" description="Helical" evidence="1">
    <location>
        <begin position="234"/>
        <end position="255"/>
    </location>
</feature>
<dbReference type="SUPFAM" id="SSF103473">
    <property type="entry name" value="MFS general substrate transporter"/>
    <property type="match status" value="1"/>
</dbReference>
<reference evidence="4 5" key="1">
    <citation type="journal article" date="2014" name="Genome Announc.">
        <title>Draft genome sequences of eight enterohepatic helicobacter species isolated from both laboratory and wild rodents.</title>
        <authorList>
            <person name="Sheh A."/>
            <person name="Shen Z."/>
            <person name="Fox J.G."/>
        </authorList>
    </citation>
    <scope>NUCLEOTIDE SEQUENCE [LARGE SCALE GENOMIC DNA]</scope>
    <source>
        <strain evidence="4 5">ST1</strain>
    </source>
</reference>
<proteinExistence type="predicted"/>
<keyword evidence="6" id="KW-1185">Reference proteome</keyword>
<dbReference type="Proteomes" id="UP000029922">
    <property type="component" value="Unassembled WGS sequence"/>
</dbReference>
<dbReference type="InterPro" id="IPR039447">
    <property type="entry name" value="UreH-like_TM_dom"/>
</dbReference>
<dbReference type="Proteomes" id="UP000255139">
    <property type="component" value="Unassembled WGS sequence"/>
</dbReference>
<dbReference type="EMBL" id="UGJE01000002">
    <property type="protein sequence ID" value="STQ86977.1"/>
    <property type="molecule type" value="Genomic_DNA"/>
</dbReference>
<dbReference type="AlphaFoldDB" id="A0A377PWN0"/>
<feature type="domain" description="Urease accessory protein UreH-like transmembrane" evidence="2">
    <location>
        <begin position="164"/>
        <end position="245"/>
    </location>
</feature>
<dbReference type="InterPro" id="IPR036259">
    <property type="entry name" value="MFS_trans_sf"/>
</dbReference>
<feature type="domain" description="Urease accessory protein UreH-like transmembrane" evidence="2">
    <location>
        <begin position="10"/>
        <end position="121"/>
    </location>
</feature>
<protein>
    <submittedName>
        <fullName evidence="3">Integral membrane protein</fullName>
    </submittedName>
    <submittedName>
        <fullName evidence="4">Sulfite exporter TauE/SafE family protein</fullName>
    </submittedName>
</protein>
<evidence type="ECO:0000313" key="6">
    <source>
        <dbReference type="Proteomes" id="UP000255139"/>
    </source>
</evidence>
<name>A0A377PWN0_9HELI</name>
<evidence type="ECO:0000313" key="3">
    <source>
        <dbReference type="EMBL" id="STQ86977.1"/>
    </source>
</evidence>
<dbReference type="PANTHER" id="PTHR42208:SF1">
    <property type="entry name" value="HEAVY METAL TRANSPORTER"/>
    <property type="match status" value="1"/>
</dbReference>
<feature type="transmembrane region" description="Helical" evidence="1">
    <location>
        <begin position="6"/>
        <end position="32"/>
    </location>
</feature>
<reference evidence="3 6" key="2">
    <citation type="submission" date="2018-06" db="EMBL/GenBank/DDBJ databases">
        <authorList>
            <consortium name="Pathogen Informatics"/>
            <person name="Doyle S."/>
        </authorList>
    </citation>
    <scope>NUCLEOTIDE SEQUENCE [LARGE SCALE GENOMIC DNA]</scope>
    <source>
        <strain evidence="3 6">NCTC12714</strain>
    </source>
</reference>
<evidence type="ECO:0000256" key="1">
    <source>
        <dbReference type="SAM" id="Phobius"/>
    </source>
</evidence>
<feature type="transmembrane region" description="Helical" evidence="1">
    <location>
        <begin position="44"/>
        <end position="68"/>
    </location>
</feature>
<organism evidence="3 6">
    <name type="scientific">Helicobacter muridarum</name>
    <dbReference type="NCBI Taxonomy" id="216"/>
    <lineage>
        <taxon>Bacteria</taxon>
        <taxon>Pseudomonadati</taxon>
        <taxon>Campylobacterota</taxon>
        <taxon>Epsilonproteobacteria</taxon>
        <taxon>Campylobacterales</taxon>
        <taxon>Helicobacteraceae</taxon>
        <taxon>Helicobacter</taxon>
    </lineage>
</organism>